<sequence length="144" mass="15285">MRVLIYSSDAATRREIRQGLRADTDCLEVGTQAVLLAHIEAAVFEVAILDGESTPAGGIGLAKQLRDEFSTLPWLIVLTGRPGDGWLARWSGADAVLSRPIDPFALAAAVSAARDSPPPIPLMGDGNRSGSSHCDRHVLTLEEA</sequence>
<evidence type="ECO:0000313" key="4">
    <source>
        <dbReference type="Proteomes" id="UP001190466"/>
    </source>
</evidence>
<feature type="modified residue" description="4-aspartylphosphate" evidence="1">
    <location>
        <position position="50"/>
    </location>
</feature>
<evidence type="ECO:0000313" key="3">
    <source>
        <dbReference type="EMBL" id="CAJ1584256.1"/>
    </source>
</evidence>
<dbReference type="InterPro" id="IPR001789">
    <property type="entry name" value="Sig_transdc_resp-reg_receiver"/>
</dbReference>
<dbReference type="RefSeq" id="WP_316510452.1">
    <property type="nucleotide sequence ID" value="NZ_OY726395.1"/>
</dbReference>
<dbReference type="EMBL" id="OY726395">
    <property type="protein sequence ID" value="CAJ1584256.1"/>
    <property type="molecule type" value="Genomic_DNA"/>
</dbReference>
<evidence type="ECO:0000259" key="2">
    <source>
        <dbReference type="PROSITE" id="PS50110"/>
    </source>
</evidence>
<name>A0ABM9MG09_9MYCO</name>
<keyword evidence="1" id="KW-0597">Phosphoprotein</keyword>
<organism evidence="3 4">
    <name type="scientific">[Mycobacterium] wendilense</name>
    <dbReference type="NCBI Taxonomy" id="3064284"/>
    <lineage>
        <taxon>Bacteria</taxon>
        <taxon>Bacillati</taxon>
        <taxon>Actinomycetota</taxon>
        <taxon>Actinomycetes</taxon>
        <taxon>Mycobacteriales</taxon>
        <taxon>Mycobacteriaceae</taxon>
        <taxon>Mycolicibacter</taxon>
    </lineage>
</organism>
<dbReference type="InterPro" id="IPR011006">
    <property type="entry name" value="CheY-like_superfamily"/>
</dbReference>
<dbReference type="SMART" id="SM00448">
    <property type="entry name" value="REC"/>
    <property type="match status" value="1"/>
</dbReference>
<feature type="domain" description="Response regulatory" evidence="2">
    <location>
        <begin position="2"/>
        <end position="114"/>
    </location>
</feature>
<gene>
    <name evidence="3" type="ORF">MU0050_003079</name>
</gene>
<keyword evidence="4" id="KW-1185">Reference proteome</keyword>
<dbReference type="Proteomes" id="UP001190466">
    <property type="component" value="Chromosome"/>
</dbReference>
<reference evidence="3 4" key="1">
    <citation type="submission" date="2023-08" db="EMBL/GenBank/DDBJ databases">
        <authorList>
            <person name="Folkvardsen B D."/>
            <person name="Norman A."/>
        </authorList>
    </citation>
    <scope>NUCLEOTIDE SEQUENCE [LARGE SCALE GENOMIC DNA]</scope>
    <source>
        <strain evidence="3 4">Mu0050</strain>
    </source>
</reference>
<dbReference type="SUPFAM" id="SSF52172">
    <property type="entry name" value="CheY-like"/>
    <property type="match status" value="1"/>
</dbReference>
<dbReference type="PROSITE" id="PS50110">
    <property type="entry name" value="RESPONSE_REGULATORY"/>
    <property type="match status" value="1"/>
</dbReference>
<dbReference type="Gene3D" id="3.40.50.2300">
    <property type="match status" value="1"/>
</dbReference>
<accession>A0ABM9MG09</accession>
<protein>
    <recommendedName>
        <fullName evidence="2">Response regulatory domain-containing protein</fullName>
    </recommendedName>
</protein>
<proteinExistence type="predicted"/>
<evidence type="ECO:0000256" key="1">
    <source>
        <dbReference type="PROSITE-ProRule" id="PRU00169"/>
    </source>
</evidence>